<feature type="transmembrane region" description="Helical" evidence="6">
    <location>
        <begin position="262"/>
        <end position="279"/>
    </location>
</feature>
<accession>A0ABS8HT27</accession>
<evidence type="ECO:0000256" key="1">
    <source>
        <dbReference type="ARBA" id="ARBA00004141"/>
    </source>
</evidence>
<dbReference type="Pfam" id="PF00892">
    <property type="entry name" value="EamA"/>
    <property type="match status" value="2"/>
</dbReference>
<reference evidence="8" key="1">
    <citation type="submission" date="2021-11" db="EMBL/GenBank/DDBJ databases">
        <title>Description of a new species Pelosinus isolated from the bottom sediments of Lake Baikal.</title>
        <authorList>
            <person name="Zakharyuk A."/>
        </authorList>
    </citation>
    <scope>NUCLEOTIDE SEQUENCE</scope>
    <source>
        <strain evidence="8">Bkl1</strain>
    </source>
</reference>
<proteinExistence type="inferred from homology"/>
<evidence type="ECO:0000313" key="8">
    <source>
        <dbReference type="EMBL" id="MCC5465383.1"/>
    </source>
</evidence>
<protein>
    <submittedName>
        <fullName evidence="8">DMT family transporter</fullName>
    </submittedName>
</protein>
<feature type="transmembrane region" description="Helical" evidence="6">
    <location>
        <begin position="285"/>
        <end position="304"/>
    </location>
</feature>
<keyword evidence="3 6" id="KW-0812">Transmembrane</keyword>
<dbReference type="RefSeq" id="WP_229534636.1">
    <property type="nucleotide sequence ID" value="NZ_JAJHJB010000008.1"/>
</dbReference>
<feature type="transmembrane region" description="Helical" evidence="6">
    <location>
        <begin position="80"/>
        <end position="99"/>
    </location>
</feature>
<evidence type="ECO:0000259" key="7">
    <source>
        <dbReference type="Pfam" id="PF00892"/>
    </source>
</evidence>
<feature type="transmembrane region" description="Helical" evidence="6">
    <location>
        <begin position="197"/>
        <end position="217"/>
    </location>
</feature>
<dbReference type="PANTHER" id="PTHR32322">
    <property type="entry name" value="INNER MEMBRANE TRANSPORTER"/>
    <property type="match status" value="1"/>
</dbReference>
<evidence type="ECO:0000313" key="9">
    <source>
        <dbReference type="Proteomes" id="UP001165492"/>
    </source>
</evidence>
<dbReference type="Gene3D" id="1.10.3730.20">
    <property type="match status" value="1"/>
</dbReference>
<evidence type="ECO:0000256" key="5">
    <source>
        <dbReference type="ARBA" id="ARBA00023136"/>
    </source>
</evidence>
<feature type="transmembrane region" description="Helical" evidence="6">
    <location>
        <begin position="229"/>
        <end position="250"/>
    </location>
</feature>
<keyword evidence="4 6" id="KW-1133">Transmembrane helix</keyword>
<dbReference type="InterPro" id="IPR037185">
    <property type="entry name" value="EmrE-like"/>
</dbReference>
<dbReference type="InterPro" id="IPR000620">
    <property type="entry name" value="EamA_dom"/>
</dbReference>
<dbReference type="EMBL" id="JAJHJB010000008">
    <property type="protein sequence ID" value="MCC5465383.1"/>
    <property type="molecule type" value="Genomic_DNA"/>
</dbReference>
<gene>
    <name evidence="8" type="ORF">LMF89_08395</name>
</gene>
<keyword evidence="5 6" id="KW-0472">Membrane</keyword>
<comment type="caution">
    <text evidence="8">The sequence shown here is derived from an EMBL/GenBank/DDBJ whole genome shotgun (WGS) entry which is preliminary data.</text>
</comment>
<feature type="domain" description="EamA" evidence="7">
    <location>
        <begin position="22"/>
        <end position="154"/>
    </location>
</feature>
<evidence type="ECO:0000256" key="4">
    <source>
        <dbReference type="ARBA" id="ARBA00022989"/>
    </source>
</evidence>
<feature type="transmembrane region" description="Helical" evidence="6">
    <location>
        <begin position="20"/>
        <end position="44"/>
    </location>
</feature>
<comment type="subcellular location">
    <subcellularLocation>
        <location evidence="1">Membrane</location>
        <topology evidence="1">Multi-pass membrane protein</topology>
    </subcellularLocation>
</comment>
<feature type="transmembrane region" description="Helical" evidence="6">
    <location>
        <begin position="166"/>
        <end position="185"/>
    </location>
</feature>
<name>A0ABS8HT27_9FIRM</name>
<feature type="transmembrane region" description="Helical" evidence="6">
    <location>
        <begin position="111"/>
        <end position="130"/>
    </location>
</feature>
<sequence>MPNFLQKYVTGDNPFFRSNVLANLAMLVLVLLWGVSFSIIKIVVNEVPPITLAQIRFLIATIVLFTIFKKIEPSSKPQKADLSKIALGGFLGITLYFYLQNTGVKLTTASNASLIASLTPILAITMDVIIFRTKISAVQVLGIVCATIGAYLAVTANRQVDFSSATFQGNLFMVAAMSSWALYTLLNKSLQSNYSGLCLITYQMLFATLFLTVMSFLEYDQWRIFSLEAFGYILFLAVFSSALCYFLYGYALKKLDVTITTLYLNLVPVVGVFSGWCILDETILPIQILGGGIIISGILIINWGKFTSSSKRVKQQLFDEFEEVVKKGNR</sequence>
<evidence type="ECO:0000256" key="3">
    <source>
        <dbReference type="ARBA" id="ARBA00022692"/>
    </source>
</evidence>
<evidence type="ECO:0000256" key="6">
    <source>
        <dbReference type="SAM" id="Phobius"/>
    </source>
</evidence>
<feature type="transmembrane region" description="Helical" evidence="6">
    <location>
        <begin position="50"/>
        <end position="68"/>
    </location>
</feature>
<comment type="similarity">
    <text evidence="2">Belongs to the EamA transporter family.</text>
</comment>
<dbReference type="InterPro" id="IPR050638">
    <property type="entry name" value="AA-Vitamin_Transporters"/>
</dbReference>
<dbReference type="Proteomes" id="UP001165492">
    <property type="component" value="Unassembled WGS sequence"/>
</dbReference>
<dbReference type="PANTHER" id="PTHR32322:SF2">
    <property type="entry name" value="EAMA DOMAIN-CONTAINING PROTEIN"/>
    <property type="match status" value="1"/>
</dbReference>
<feature type="transmembrane region" description="Helical" evidence="6">
    <location>
        <begin position="137"/>
        <end position="154"/>
    </location>
</feature>
<dbReference type="SUPFAM" id="SSF103481">
    <property type="entry name" value="Multidrug resistance efflux transporter EmrE"/>
    <property type="match status" value="2"/>
</dbReference>
<organism evidence="8 9">
    <name type="scientific">Pelosinus baikalensis</name>
    <dbReference type="NCBI Taxonomy" id="2892015"/>
    <lineage>
        <taxon>Bacteria</taxon>
        <taxon>Bacillati</taxon>
        <taxon>Bacillota</taxon>
        <taxon>Negativicutes</taxon>
        <taxon>Selenomonadales</taxon>
        <taxon>Sporomusaceae</taxon>
        <taxon>Pelosinus</taxon>
    </lineage>
</organism>
<evidence type="ECO:0000256" key="2">
    <source>
        <dbReference type="ARBA" id="ARBA00007362"/>
    </source>
</evidence>
<keyword evidence="9" id="KW-1185">Reference proteome</keyword>
<feature type="domain" description="EamA" evidence="7">
    <location>
        <begin position="169"/>
        <end position="302"/>
    </location>
</feature>